<dbReference type="RefSeq" id="WP_075049101.1">
    <property type="nucleotide sequence ID" value="NZ_CP006867.1"/>
</dbReference>
<dbReference type="InterPro" id="IPR002305">
    <property type="entry name" value="aa-tRNA-synth_Ic"/>
</dbReference>
<accession>A0A0U2VB14</accession>
<keyword evidence="11" id="KW-1185">Reference proteome</keyword>
<name>A0A0U2VB14_9CREN</name>
<keyword evidence="6 9" id="KW-0648">Protein biosynthesis</keyword>
<sequence length="389" mass="44840">MPNANALEKITDYDRLVEIFGVSKISKELLKELPSTHKLLEIGYIFAHRDFDKLIAQWKKGEKFAILTGRGPSNALHLGHLLIFEFVKWLQDTFKVPVFIPLSDDEKYVFRKVNTLKDSLYYAYDNALDIAALGFDERDTNFFISSKLLDVYQLAITLSRHVTLNEVKAVFGFSDSDNPGKYFYSCIQAAHILYPTWKKGFRSLVPIAIDQDPYIRLSRDIAERIKLPKPAAIHSKYLPGLTGEPMSASKPETAIFIDDDPYQIKSKIWRALTGGQPTIKEQREKGGNPDKCIVFKWLETFVLTPHEALEWKEKCRSGQILCGECKRKLFEGLARKLYEHHKSKLKVISKAEKYFIHEVDWGMIEKIEEKEKALIERYEESAKDLNLSL</sequence>
<dbReference type="PATRIC" id="fig|940295.4.peg.7"/>
<dbReference type="KEGG" id="iis:EYM_00035"/>
<evidence type="ECO:0000256" key="8">
    <source>
        <dbReference type="NCBIfam" id="TIGR00233"/>
    </source>
</evidence>
<keyword evidence="7 9" id="KW-0030">Aminoacyl-tRNA synthetase</keyword>
<proteinExistence type="inferred from homology"/>
<dbReference type="InterPro" id="IPR014729">
    <property type="entry name" value="Rossmann-like_a/b/a_fold"/>
</dbReference>
<dbReference type="PROSITE" id="PS00178">
    <property type="entry name" value="AA_TRNA_LIGASE_I"/>
    <property type="match status" value="1"/>
</dbReference>
<dbReference type="EC" id="6.1.1.2" evidence="2 8"/>
<keyword evidence="4 9" id="KW-0547">Nucleotide-binding</keyword>
<evidence type="ECO:0000256" key="1">
    <source>
        <dbReference type="ARBA" id="ARBA00005594"/>
    </source>
</evidence>
<dbReference type="InterPro" id="IPR001412">
    <property type="entry name" value="aa-tRNA-synth_I_CS"/>
</dbReference>
<dbReference type="EMBL" id="CP006867">
    <property type="protein sequence ID" value="ALU11330.1"/>
    <property type="molecule type" value="Genomic_DNA"/>
</dbReference>
<dbReference type="SUPFAM" id="SSF52374">
    <property type="entry name" value="Nucleotidylyl transferase"/>
    <property type="match status" value="1"/>
</dbReference>
<dbReference type="Gene3D" id="1.10.240.10">
    <property type="entry name" value="Tyrosyl-Transfer RNA Synthetase"/>
    <property type="match status" value="1"/>
</dbReference>
<gene>
    <name evidence="10" type="ORF">EYM_00035</name>
</gene>
<dbReference type="CDD" id="cd00806">
    <property type="entry name" value="TrpRS_core"/>
    <property type="match status" value="1"/>
</dbReference>
<evidence type="ECO:0000256" key="7">
    <source>
        <dbReference type="ARBA" id="ARBA00023146"/>
    </source>
</evidence>
<dbReference type="GO" id="GO:0005524">
    <property type="term" value="F:ATP binding"/>
    <property type="evidence" value="ECO:0007669"/>
    <property type="project" value="UniProtKB-KW"/>
</dbReference>
<dbReference type="PANTHER" id="PTHR10055:SF1">
    <property type="entry name" value="TRYPTOPHAN--TRNA LIGASE, CYTOPLASMIC"/>
    <property type="match status" value="1"/>
</dbReference>
<dbReference type="Gene3D" id="3.40.50.620">
    <property type="entry name" value="HUPs"/>
    <property type="match status" value="1"/>
</dbReference>
<evidence type="ECO:0000256" key="6">
    <source>
        <dbReference type="ARBA" id="ARBA00022917"/>
    </source>
</evidence>
<keyword evidence="3 9" id="KW-0436">Ligase</keyword>
<evidence type="ECO:0000256" key="2">
    <source>
        <dbReference type="ARBA" id="ARBA00013161"/>
    </source>
</evidence>
<dbReference type="Pfam" id="PF00579">
    <property type="entry name" value="tRNA-synt_1b"/>
    <property type="match status" value="1"/>
</dbReference>
<protein>
    <recommendedName>
        <fullName evidence="2 8">Tryptophan--tRNA ligase</fullName>
        <ecNumber evidence="2 8">6.1.1.2</ecNumber>
    </recommendedName>
</protein>
<reference evidence="10 11" key="1">
    <citation type="submission" date="2013-11" db="EMBL/GenBank/DDBJ databases">
        <title>Comparative genomics of Ignicoccus.</title>
        <authorList>
            <person name="Podar M."/>
        </authorList>
    </citation>
    <scope>NUCLEOTIDE SEQUENCE [LARGE SCALE GENOMIC DNA]</scope>
    <source>
        <strain evidence="10 11">DSM 13165</strain>
    </source>
</reference>
<dbReference type="InterPro" id="IPR002306">
    <property type="entry name" value="Trp-tRNA-ligase"/>
</dbReference>
<dbReference type="OrthoDB" id="371821at2157"/>
<dbReference type="AlphaFoldDB" id="A0A0U2VB14"/>
<dbReference type="GO" id="GO:0004830">
    <property type="term" value="F:tryptophan-tRNA ligase activity"/>
    <property type="evidence" value="ECO:0007669"/>
    <property type="project" value="UniProtKB-UniRule"/>
</dbReference>
<dbReference type="STRING" id="940295.EYM_00035"/>
<comment type="similarity">
    <text evidence="1 9">Belongs to the class-I aminoacyl-tRNA synthetase family.</text>
</comment>
<keyword evidence="5 9" id="KW-0067">ATP-binding</keyword>
<evidence type="ECO:0000313" key="11">
    <source>
        <dbReference type="Proteomes" id="UP000060778"/>
    </source>
</evidence>
<dbReference type="PRINTS" id="PR01039">
    <property type="entry name" value="TRNASYNTHTRP"/>
</dbReference>
<dbReference type="PANTHER" id="PTHR10055">
    <property type="entry name" value="TRYPTOPHANYL-TRNA SYNTHETASE"/>
    <property type="match status" value="1"/>
</dbReference>
<dbReference type="GO" id="GO:0005737">
    <property type="term" value="C:cytoplasm"/>
    <property type="evidence" value="ECO:0007669"/>
    <property type="project" value="UniProtKB-UniRule"/>
</dbReference>
<dbReference type="GO" id="GO:0006436">
    <property type="term" value="P:tryptophanyl-tRNA aminoacylation"/>
    <property type="evidence" value="ECO:0007669"/>
    <property type="project" value="UniProtKB-UniRule"/>
</dbReference>
<dbReference type="GeneID" id="30679426"/>
<organism evidence="10 11">
    <name type="scientific">Ignicoccus islandicus DSM 13165</name>
    <dbReference type="NCBI Taxonomy" id="940295"/>
    <lineage>
        <taxon>Archaea</taxon>
        <taxon>Thermoproteota</taxon>
        <taxon>Thermoprotei</taxon>
        <taxon>Desulfurococcales</taxon>
        <taxon>Desulfurococcaceae</taxon>
        <taxon>Ignicoccus</taxon>
    </lineage>
</organism>
<evidence type="ECO:0000256" key="4">
    <source>
        <dbReference type="ARBA" id="ARBA00022741"/>
    </source>
</evidence>
<dbReference type="Proteomes" id="UP000060778">
    <property type="component" value="Chromosome"/>
</dbReference>
<evidence type="ECO:0000256" key="5">
    <source>
        <dbReference type="ARBA" id="ARBA00022840"/>
    </source>
</evidence>
<evidence type="ECO:0000256" key="9">
    <source>
        <dbReference type="RuleBase" id="RU363036"/>
    </source>
</evidence>
<evidence type="ECO:0000313" key="10">
    <source>
        <dbReference type="EMBL" id="ALU11330.1"/>
    </source>
</evidence>
<evidence type="ECO:0000256" key="3">
    <source>
        <dbReference type="ARBA" id="ARBA00022598"/>
    </source>
</evidence>
<dbReference type="NCBIfam" id="TIGR00233">
    <property type="entry name" value="trpS"/>
    <property type="match status" value="1"/>
</dbReference>